<evidence type="ECO:0000313" key="5">
    <source>
        <dbReference type="Proteomes" id="UP000197019"/>
    </source>
</evidence>
<dbReference type="OrthoDB" id="9794178at2"/>
<gene>
    <name evidence="4" type="ORF">CEK71_16130</name>
</gene>
<dbReference type="GO" id="GO:0016853">
    <property type="term" value="F:isomerase activity"/>
    <property type="evidence" value="ECO:0007669"/>
    <property type="project" value="UniProtKB-KW"/>
</dbReference>
<accession>A0A1Z4C1S7</accession>
<sequence length="131" mass="14696">MRLTITPCNSLPVEIKHHQLSNRLEISFDDDSVFVLPVEYLRVYTQSAEAVGHGPGQETLQTGKEAVTIKEIRPIGNYGILLAFSDGHDTGIYTWDALYLLGTDYQTLWADYLHQLAEAGIVRNPPRTNSH</sequence>
<evidence type="ECO:0000313" key="4">
    <source>
        <dbReference type="EMBL" id="ASF47464.1"/>
    </source>
</evidence>
<keyword evidence="5" id="KW-1185">Reference proteome</keyword>
<dbReference type="GO" id="GO:0046872">
    <property type="term" value="F:metal ion binding"/>
    <property type="evidence" value="ECO:0007669"/>
    <property type="project" value="UniProtKB-KW"/>
</dbReference>
<feature type="domain" description="Gamma-butyrobetaine hydroxylase-like N-terminal" evidence="3">
    <location>
        <begin position="15"/>
        <end position="99"/>
    </location>
</feature>
<dbReference type="KEGG" id="mpsy:CEK71_16130"/>
<name>A0A1Z4C1S7_9GAMM</name>
<keyword evidence="4" id="KW-0413">Isomerase</keyword>
<dbReference type="Gene3D" id="3.30.2020.30">
    <property type="match status" value="1"/>
</dbReference>
<evidence type="ECO:0000256" key="2">
    <source>
        <dbReference type="ARBA" id="ARBA00023004"/>
    </source>
</evidence>
<dbReference type="Proteomes" id="UP000197019">
    <property type="component" value="Chromosome"/>
</dbReference>
<keyword evidence="1" id="KW-0479">Metal-binding</keyword>
<evidence type="ECO:0000259" key="3">
    <source>
        <dbReference type="Pfam" id="PF06155"/>
    </source>
</evidence>
<dbReference type="InterPro" id="IPR038492">
    <property type="entry name" value="GBBH-like_N_sf"/>
</dbReference>
<dbReference type="Pfam" id="PF06155">
    <property type="entry name" value="GBBH-like_N"/>
    <property type="match status" value="1"/>
</dbReference>
<dbReference type="PANTHER" id="PTHR35303">
    <property type="entry name" value="OS02G0197800 PROTEIN"/>
    <property type="match status" value="1"/>
</dbReference>
<reference evidence="4 5" key="1">
    <citation type="submission" date="2017-06" db="EMBL/GenBank/DDBJ databases">
        <title>Genome Sequencing of the methanotroph Methylovulum psychrotolerants str. HV10-M2 isolated from a high-altitude environment.</title>
        <authorList>
            <person name="Mateos-Rivera A."/>
        </authorList>
    </citation>
    <scope>NUCLEOTIDE SEQUENCE [LARGE SCALE GENOMIC DNA]</scope>
    <source>
        <strain evidence="4 5">HV10_M2</strain>
    </source>
</reference>
<proteinExistence type="predicted"/>
<organism evidence="4 5">
    <name type="scientific">Methylovulum psychrotolerans</name>
    <dbReference type="NCBI Taxonomy" id="1704499"/>
    <lineage>
        <taxon>Bacteria</taxon>
        <taxon>Pseudomonadati</taxon>
        <taxon>Pseudomonadota</taxon>
        <taxon>Gammaproteobacteria</taxon>
        <taxon>Methylococcales</taxon>
        <taxon>Methylococcaceae</taxon>
        <taxon>Methylovulum</taxon>
    </lineage>
</organism>
<dbReference type="InterPro" id="IPR010376">
    <property type="entry name" value="GBBH-like_N"/>
</dbReference>
<dbReference type="AlphaFoldDB" id="A0A1Z4C1S7"/>
<dbReference type="EMBL" id="CP022129">
    <property type="protein sequence ID" value="ASF47464.1"/>
    <property type="molecule type" value="Genomic_DNA"/>
</dbReference>
<dbReference type="PANTHER" id="PTHR35303:SF5">
    <property type="entry name" value="OS02G0197800 PROTEIN"/>
    <property type="match status" value="1"/>
</dbReference>
<evidence type="ECO:0000256" key="1">
    <source>
        <dbReference type="ARBA" id="ARBA00022723"/>
    </source>
</evidence>
<protein>
    <submittedName>
        <fullName evidence="4">1-(5-phosphoribosyl)-5-((5-phosphoribosylamino)methylideneamino)imidazole-4-carboxamide isomerase</fullName>
    </submittedName>
</protein>
<dbReference type="RefSeq" id="WP_088620336.1">
    <property type="nucleotide sequence ID" value="NZ_CP022129.1"/>
</dbReference>
<keyword evidence="2" id="KW-0408">Iron</keyword>